<reference evidence="1 2" key="1">
    <citation type="submission" date="2015-08" db="EMBL/GenBank/DDBJ databases">
        <authorList>
            <person name="Babu N.S."/>
            <person name="Beckwith C.J."/>
            <person name="Beseler K.G."/>
            <person name="Brison A."/>
            <person name="Carone J.V."/>
            <person name="Caskin T.P."/>
            <person name="Diamond M."/>
            <person name="Durham M.E."/>
            <person name="Foxe J.M."/>
            <person name="Go M."/>
            <person name="Henderson B.A."/>
            <person name="Jones I.B."/>
            <person name="McGettigan J.A."/>
            <person name="Micheletti S.J."/>
            <person name="Nasrallah M.E."/>
            <person name="Ortiz D."/>
            <person name="Piller C.R."/>
            <person name="Privatt S.R."/>
            <person name="Schneider S.L."/>
            <person name="Sharp S."/>
            <person name="Smith T.C."/>
            <person name="Stanton J.D."/>
            <person name="Ullery H.E."/>
            <person name="Wilson R.J."/>
            <person name="Serrano M.G."/>
            <person name="Buck G."/>
            <person name="Lee V."/>
            <person name="Wang Y."/>
            <person name="Carvalho R."/>
            <person name="Voegtly L."/>
            <person name="Shi R."/>
            <person name="Duckworth R."/>
            <person name="Johnson A."/>
            <person name="Loviza R."/>
            <person name="Walstead R."/>
            <person name="Shah Z."/>
            <person name="Kiflezghi M."/>
            <person name="Wade K."/>
            <person name="Ball S.L."/>
            <person name="Bradley K.W."/>
            <person name="Asai D.J."/>
            <person name="Bowman C.A."/>
            <person name="Russell D.A."/>
            <person name="Pope W.H."/>
            <person name="Jacobs-Sera D."/>
            <person name="Hendrix R.W."/>
            <person name="Hatfull G.F."/>
        </authorList>
    </citation>
    <scope>NUCLEOTIDE SEQUENCE [LARGE SCALE GENOMIC DNA]</scope>
    <source>
        <strain evidence="1 2">DSM 27648</strain>
    </source>
</reference>
<sequence>MSRTDLDAFAVRWLQSVCDGTPLDPLLGGALDPAAFAERAAAVRTRLGGPLEGTVDEIVCEGERIAWRWTVRGQNGTARGVNFQEIAAGRAIAHWTLAI</sequence>
<dbReference type="KEGG" id="llu:AKJ09_05065"/>
<evidence type="ECO:0000313" key="2">
    <source>
        <dbReference type="Proteomes" id="UP000064967"/>
    </source>
</evidence>
<evidence type="ECO:0008006" key="3">
    <source>
        <dbReference type="Google" id="ProtNLM"/>
    </source>
</evidence>
<keyword evidence="2" id="KW-1185">Reference proteome</keyword>
<gene>
    <name evidence="1" type="ORF">AKJ09_05065</name>
</gene>
<dbReference type="SUPFAM" id="SSF54427">
    <property type="entry name" value="NTF2-like"/>
    <property type="match status" value="1"/>
</dbReference>
<dbReference type="InterPro" id="IPR032710">
    <property type="entry name" value="NTF2-like_dom_sf"/>
</dbReference>
<evidence type="ECO:0000313" key="1">
    <source>
        <dbReference type="EMBL" id="AKU98401.1"/>
    </source>
</evidence>
<dbReference type="Gene3D" id="3.10.450.50">
    <property type="match status" value="1"/>
</dbReference>
<dbReference type="RefSeq" id="WP_146649364.1">
    <property type="nucleotide sequence ID" value="NZ_CP012333.1"/>
</dbReference>
<name>A0A0K1PYE2_9BACT</name>
<organism evidence="1 2">
    <name type="scientific">Labilithrix luteola</name>
    <dbReference type="NCBI Taxonomy" id="1391654"/>
    <lineage>
        <taxon>Bacteria</taxon>
        <taxon>Pseudomonadati</taxon>
        <taxon>Myxococcota</taxon>
        <taxon>Polyangia</taxon>
        <taxon>Polyangiales</taxon>
        <taxon>Labilitrichaceae</taxon>
        <taxon>Labilithrix</taxon>
    </lineage>
</organism>
<accession>A0A0K1PYE2</accession>
<protein>
    <recommendedName>
        <fullName evidence="3">SnoaL-like domain-containing protein</fullName>
    </recommendedName>
</protein>
<proteinExistence type="predicted"/>
<dbReference type="Proteomes" id="UP000064967">
    <property type="component" value="Chromosome"/>
</dbReference>
<dbReference type="AlphaFoldDB" id="A0A0K1PYE2"/>
<dbReference type="EMBL" id="CP012333">
    <property type="protein sequence ID" value="AKU98401.1"/>
    <property type="molecule type" value="Genomic_DNA"/>
</dbReference>